<proteinExistence type="predicted"/>
<evidence type="ECO:0000313" key="3">
    <source>
        <dbReference type="Proteomes" id="UP001497644"/>
    </source>
</evidence>
<dbReference type="InterPro" id="IPR006578">
    <property type="entry name" value="MADF-dom"/>
</dbReference>
<name>A0AAV2MXU7_9HYME</name>
<accession>A0AAV2MXU7</accession>
<dbReference type="AlphaFoldDB" id="A0AAV2MXU7"/>
<evidence type="ECO:0000259" key="1">
    <source>
        <dbReference type="Pfam" id="PF10545"/>
    </source>
</evidence>
<keyword evidence="3" id="KW-1185">Reference proteome</keyword>
<dbReference type="EMBL" id="CAXIPU020000424">
    <property type="protein sequence ID" value="CAL1671741.1"/>
    <property type="molecule type" value="Genomic_DNA"/>
</dbReference>
<sequence>MEWPNDKILKLIEAYRTHPVLWDANNAYYKIRNKKEDGKN</sequence>
<comment type="caution">
    <text evidence="2">The sequence shown here is derived from an EMBL/GenBank/DDBJ whole genome shotgun (WGS) entry which is preliminary data.</text>
</comment>
<dbReference type="Proteomes" id="UP001497644">
    <property type="component" value="Unassembled WGS sequence"/>
</dbReference>
<dbReference type="Pfam" id="PF10545">
    <property type="entry name" value="MADF_DNA_bdg"/>
    <property type="match status" value="1"/>
</dbReference>
<protein>
    <recommendedName>
        <fullName evidence="1">MADF domain-containing protein</fullName>
    </recommendedName>
</protein>
<gene>
    <name evidence="2" type="ORF">LPLAT_LOCUS5168</name>
</gene>
<feature type="domain" description="MADF" evidence="1">
    <location>
        <begin position="11"/>
        <end position="36"/>
    </location>
</feature>
<evidence type="ECO:0000313" key="2">
    <source>
        <dbReference type="EMBL" id="CAL1671741.1"/>
    </source>
</evidence>
<reference evidence="2" key="1">
    <citation type="submission" date="2024-04" db="EMBL/GenBank/DDBJ databases">
        <authorList>
            <consortium name="Molecular Ecology Group"/>
        </authorList>
    </citation>
    <scope>NUCLEOTIDE SEQUENCE</scope>
</reference>
<organism evidence="2 3">
    <name type="scientific">Lasius platythorax</name>
    <dbReference type="NCBI Taxonomy" id="488582"/>
    <lineage>
        <taxon>Eukaryota</taxon>
        <taxon>Metazoa</taxon>
        <taxon>Ecdysozoa</taxon>
        <taxon>Arthropoda</taxon>
        <taxon>Hexapoda</taxon>
        <taxon>Insecta</taxon>
        <taxon>Pterygota</taxon>
        <taxon>Neoptera</taxon>
        <taxon>Endopterygota</taxon>
        <taxon>Hymenoptera</taxon>
        <taxon>Apocrita</taxon>
        <taxon>Aculeata</taxon>
        <taxon>Formicoidea</taxon>
        <taxon>Formicidae</taxon>
        <taxon>Formicinae</taxon>
        <taxon>Lasius</taxon>
        <taxon>Lasius</taxon>
    </lineage>
</organism>